<organism evidence="10 11">
    <name type="scientific">Frigoriglobus tundricola</name>
    <dbReference type="NCBI Taxonomy" id="2774151"/>
    <lineage>
        <taxon>Bacteria</taxon>
        <taxon>Pseudomonadati</taxon>
        <taxon>Planctomycetota</taxon>
        <taxon>Planctomycetia</taxon>
        <taxon>Gemmatales</taxon>
        <taxon>Gemmataceae</taxon>
        <taxon>Frigoriglobus</taxon>
    </lineage>
</organism>
<evidence type="ECO:0000256" key="5">
    <source>
        <dbReference type="ARBA" id="ARBA00022777"/>
    </source>
</evidence>
<keyword evidence="2 10" id="KW-0723">Serine/threonine-protein kinase</keyword>
<evidence type="ECO:0000256" key="1">
    <source>
        <dbReference type="ARBA" id="ARBA00012513"/>
    </source>
</evidence>
<accession>A0A6M5Z6E2</accession>
<dbReference type="SMART" id="SM00220">
    <property type="entry name" value="S_TKc"/>
    <property type="match status" value="1"/>
</dbReference>
<dbReference type="EC" id="2.7.11.1" evidence="1"/>
<dbReference type="PROSITE" id="PS00108">
    <property type="entry name" value="PROTEIN_KINASE_ST"/>
    <property type="match status" value="1"/>
</dbReference>
<dbReference type="PROSITE" id="PS00107">
    <property type="entry name" value="PROTEIN_KINASE_ATP"/>
    <property type="match status" value="1"/>
</dbReference>
<dbReference type="KEGG" id="ftj:FTUN_8441"/>
<sequence>MLIGQQIGPFEIEKELGSGAMGTVYRAKFHRSQEKVIPIALKVVALGLVGNESAMARFEREANILKQLRHPHIVRLIAHGKINKQNPYIAMEYIDGEALDRVLARRGKLGWEEVVGYGKQLAEALQYAHDKGIIHRDLKPSNLMITREGVLKLTDFGIAKDTDVTALTNANSTIGTAAYMSPEQCRGDRNLTNKSDLYSLGVVFFELLTGRKPFVAETTVEMFLKHVNERAPRIGKLVNELPPKFESLILQLLEKDKENRPIDAAWVARLLQEVEEDSFARKSAGLAAAQVRTAKPLNQSGEKMDATDKEAARALRGKKKKAKKKAAVPLLEQKWLRAVGTFAVLAALGGGVYLAVRPSSPDKMFAAFEKADTFDAKYEAATRFLETYGSRGGEMVDKAAVVFREGKVREREKQLTNRHNSTLKTMSQPTENDDPAAYEAAWQAMDAEKDGLLDLAEAQWGKVKARFPDEAKLPFSTSDAELTKARWGWLADKRIGDLAAARAESVLLWKKIEDSRLNELPLKTDPASPESLAIRAVRLKTFGDDDKARSVCEALVGLTERDSDKRAWYLIGNQIRRSLTKVAADPVDARLQRLDRWLDDVKKKADEVKGDPDRGAERRDVRNRCRDVIELYDDDPLPGVQVEVKRAEEIAASVPRRKS</sequence>
<proteinExistence type="predicted"/>
<dbReference type="InterPro" id="IPR000719">
    <property type="entry name" value="Prot_kinase_dom"/>
</dbReference>
<gene>
    <name evidence="10" type="ORF">FTUN_8441</name>
</gene>
<dbReference type="InterPro" id="IPR008271">
    <property type="entry name" value="Ser/Thr_kinase_AS"/>
</dbReference>
<keyword evidence="4 7" id="KW-0547">Nucleotide-binding</keyword>
<evidence type="ECO:0000256" key="4">
    <source>
        <dbReference type="ARBA" id="ARBA00022741"/>
    </source>
</evidence>
<keyword evidence="3" id="KW-0808">Transferase</keyword>
<evidence type="ECO:0000313" key="10">
    <source>
        <dbReference type="EMBL" id="QJX00803.1"/>
    </source>
</evidence>
<evidence type="ECO:0000313" key="11">
    <source>
        <dbReference type="Proteomes" id="UP000503447"/>
    </source>
</evidence>
<evidence type="ECO:0000256" key="7">
    <source>
        <dbReference type="PROSITE-ProRule" id="PRU10141"/>
    </source>
</evidence>
<feature type="binding site" evidence="7">
    <location>
        <position position="42"/>
    </location>
    <ligand>
        <name>ATP</name>
        <dbReference type="ChEBI" id="CHEBI:30616"/>
    </ligand>
</feature>
<dbReference type="EMBL" id="CP053452">
    <property type="protein sequence ID" value="QJX00803.1"/>
    <property type="molecule type" value="Genomic_DNA"/>
</dbReference>
<dbReference type="GO" id="GO:0005524">
    <property type="term" value="F:ATP binding"/>
    <property type="evidence" value="ECO:0007669"/>
    <property type="project" value="UniProtKB-UniRule"/>
</dbReference>
<dbReference type="RefSeq" id="WP_171475476.1">
    <property type="nucleotide sequence ID" value="NZ_CP053452.2"/>
</dbReference>
<keyword evidence="6 7" id="KW-0067">ATP-binding</keyword>
<feature type="compositionally biased region" description="Basic and acidic residues" evidence="8">
    <location>
        <begin position="302"/>
        <end position="313"/>
    </location>
</feature>
<keyword evidence="5 10" id="KW-0418">Kinase</keyword>
<name>A0A6M5Z6E2_9BACT</name>
<dbReference type="PROSITE" id="PS50011">
    <property type="entry name" value="PROTEIN_KINASE_DOM"/>
    <property type="match status" value="1"/>
</dbReference>
<dbReference type="GO" id="GO:0004674">
    <property type="term" value="F:protein serine/threonine kinase activity"/>
    <property type="evidence" value="ECO:0007669"/>
    <property type="project" value="UniProtKB-KW"/>
</dbReference>
<dbReference type="Pfam" id="PF00069">
    <property type="entry name" value="Pkinase"/>
    <property type="match status" value="1"/>
</dbReference>
<feature type="region of interest" description="Disordered" evidence="8">
    <location>
        <begin position="297"/>
        <end position="320"/>
    </location>
</feature>
<evidence type="ECO:0000259" key="9">
    <source>
        <dbReference type="PROSITE" id="PS50011"/>
    </source>
</evidence>
<dbReference type="CDD" id="cd14014">
    <property type="entry name" value="STKc_PknB_like"/>
    <property type="match status" value="1"/>
</dbReference>
<feature type="domain" description="Protein kinase" evidence="9">
    <location>
        <begin position="10"/>
        <end position="280"/>
    </location>
</feature>
<keyword evidence="11" id="KW-1185">Reference proteome</keyword>
<dbReference type="SUPFAM" id="SSF56112">
    <property type="entry name" value="Protein kinase-like (PK-like)"/>
    <property type="match status" value="1"/>
</dbReference>
<evidence type="ECO:0000256" key="3">
    <source>
        <dbReference type="ARBA" id="ARBA00022679"/>
    </source>
</evidence>
<reference evidence="11" key="1">
    <citation type="submission" date="2020-05" db="EMBL/GenBank/DDBJ databases">
        <title>Frigoriglobus tundricola gen. nov., sp. nov., a psychrotolerant cellulolytic planctomycete of the family Gemmataceae with two divergent copies of 16S rRNA gene.</title>
        <authorList>
            <person name="Kulichevskaya I.S."/>
            <person name="Ivanova A.A."/>
            <person name="Naumoff D.G."/>
            <person name="Beletsky A.V."/>
            <person name="Rijpstra W.I.C."/>
            <person name="Sinninghe Damste J.S."/>
            <person name="Mardanov A.V."/>
            <person name="Ravin N.V."/>
            <person name="Dedysh S.N."/>
        </authorList>
    </citation>
    <scope>NUCLEOTIDE SEQUENCE [LARGE SCALE GENOMIC DNA]</scope>
    <source>
        <strain evidence="11">PL17</strain>
    </source>
</reference>
<dbReference type="AlphaFoldDB" id="A0A6M5Z6E2"/>
<dbReference type="InterPro" id="IPR017441">
    <property type="entry name" value="Protein_kinase_ATP_BS"/>
</dbReference>
<dbReference type="PANTHER" id="PTHR43289:SF6">
    <property type="entry name" value="SERINE_THREONINE-PROTEIN KINASE NEKL-3"/>
    <property type="match status" value="1"/>
</dbReference>
<dbReference type="InterPro" id="IPR011009">
    <property type="entry name" value="Kinase-like_dom_sf"/>
</dbReference>
<protein>
    <recommendedName>
        <fullName evidence="1">non-specific serine/threonine protein kinase</fullName>
        <ecNumber evidence="1">2.7.11.1</ecNumber>
    </recommendedName>
</protein>
<evidence type="ECO:0000256" key="2">
    <source>
        <dbReference type="ARBA" id="ARBA00022527"/>
    </source>
</evidence>
<evidence type="ECO:0000256" key="6">
    <source>
        <dbReference type="ARBA" id="ARBA00022840"/>
    </source>
</evidence>
<dbReference type="Gene3D" id="1.10.510.10">
    <property type="entry name" value="Transferase(Phosphotransferase) domain 1"/>
    <property type="match status" value="1"/>
</dbReference>
<dbReference type="FunFam" id="1.10.510.10:FF:000021">
    <property type="entry name" value="Serine/threonine protein kinase"/>
    <property type="match status" value="1"/>
</dbReference>
<dbReference type="PANTHER" id="PTHR43289">
    <property type="entry name" value="MITOGEN-ACTIVATED PROTEIN KINASE KINASE KINASE 20-RELATED"/>
    <property type="match status" value="1"/>
</dbReference>
<evidence type="ECO:0000256" key="8">
    <source>
        <dbReference type="SAM" id="MobiDB-lite"/>
    </source>
</evidence>
<dbReference type="Proteomes" id="UP000503447">
    <property type="component" value="Chromosome"/>
</dbReference>